<dbReference type="AlphaFoldDB" id="A0A9P1N545"/>
<dbReference type="Proteomes" id="UP001152747">
    <property type="component" value="Unassembled WGS sequence"/>
</dbReference>
<evidence type="ECO:0000313" key="3">
    <source>
        <dbReference type="EMBL" id="CAI5448152.1"/>
    </source>
</evidence>
<feature type="coiled-coil region" evidence="1">
    <location>
        <begin position="290"/>
        <end position="362"/>
    </location>
</feature>
<protein>
    <submittedName>
        <fullName evidence="3">Uncharacterized protein</fullName>
    </submittedName>
</protein>
<name>A0A9P1N545_9PELO</name>
<evidence type="ECO:0000313" key="4">
    <source>
        <dbReference type="Proteomes" id="UP001152747"/>
    </source>
</evidence>
<reference evidence="3" key="1">
    <citation type="submission" date="2022-11" db="EMBL/GenBank/DDBJ databases">
        <authorList>
            <person name="Kikuchi T."/>
        </authorList>
    </citation>
    <scope>NUCLEOTIDE SEQUENCE</scope>
    <source>
        <strain evidence="3">PS1010</strain>
    </source>
</reference>
<accession>A0A9P1N545</accession>
<evidence type="ECO:0000256" key="2">
    <source>
        <dbReference type="SAM" id="MobiDB-lite"/>
    </source>
</evidence>
<keyword evidence="1" id="KW-0175">Coiled coil</keyword>
<keyword evidence="4" id="KW-1185">Reference proteome</keyword>
<gene>
    <name evidence="3" type="ORF">CAMP_LOCUS10789</name>
</gene>
<feature type="coiled-coil region" evidence="1">
    <location>
        <begin position="13"/>
        <end position="82"/>
    </location>
</feature>
<evidence type="ECO:0000256" key="1">
    <source>
        <dbReference type="SAM" id="Coils"/>
    </source>
</evidence>
<feature type="coiled-coil region" evidence="1">
    <location>
        <begin position="204"/>
        <end position="262"/>
    </location>
</feature>
<comment type="caution">
    <text evidence="3">The sequence shown here is derived from an EMBL/GenBank/DDBJ whole genome shotgun (WGS) entry which is preliminary data.</text>
</comment>
<feature type="region of interest" description="Disordered" evidence="2">
    <location>
        <begin position="559"/>
        <end position="583"/>
    </location>
</feature>
<organism evidence="3 4">
    <name type="scientific">Caenorhabditis angaria</name>
    <dbReference type="NCBI Taxonomy" id="860376"/>
    <lineage>
        <taxon>Eukaryota</taxon>
        <taxon>Metazoa</taxon>
        <taxon>Ecdysozoa</taxon>
        <taxon>Nematoda</taxon>
        <taxon>Chromadorea</taxon>
        <taxon>Rhabditida</taxon>
        <taxon>Rhabditina</taxon>
        <taxon>Rhabditomorpha</taxon>
        <taxon>Rhabditoidea</taxon>
        <taxon>Rhabditidae</taxon>
        <taxon>Peloderinae</taxon>
        <taxon>Caenorhabditis</taxon>
    </lineage>
</organism>
<sequence length="583" mass="67862">MATATTKYANCELRIIGLENDALEKQVAILQQKLDELSMYSKLCKQSNFHYCKLRDDTTQKTRRCQQEIEQVTKEIKSLIDSSTAQVNLMIQKLEKYENLELKTLDLQKLFDFPYDEMIAKMEKEIQECHAIFKVESEKEANLNKEIEELTKAADSISRDIQKSRDNLIELDNLVTLKNSEVEKKISDSHSTNEERTRSLLKILEDLENSNITQQAEIEKAEKEKFEIDNQLLELEKAETERKKVIEDINKTMKEIENIEDITEDHRELFKDDEEMMKLYEQCLKSEDFEKEDDQEIEQLKKEIEALKESREQLEEELRLSLDVKTRHDKVLDEFNMRSEEVQNLETDLEEYQGKIDEHQKALEPSLKQNSSDFRTPDLVVRKKSKTLTVDSGFQHVSHDPFAYPGIQRISSSLKRKLDEEELNNPNNLMADSFQSSIDSSLFSSDSGTTADGSLMGGMFSPLKNAPIQKEKTSPEMEDFEEFSMMDHFKEFTGKRRRSVKEKGRSVIEMEKMLKENRMKISPDSDLTSKSSDDTILVSSFMDEEETVNEIQQKIPEEYEEDGDDSIMANDSELDQSVWSSDF</sequence>
<proteinExistence type="predicted"/>
<feature type="coiled-coil region" evidence="1">
    <location>
        <begin position="133"/>
        <end position="167"/>
    </location>
</feature>
<dbReference type="EMBL" id="CANHGI010000004">
    <property type="protein sequence ID" value="CAI5448152.1"/>
    <property type="molecule type" value="Genomic_DNA"/>
</dbReference>